<dbReference type="InterPro" id="IPR000668">
    <property type="entry name" value="Peptidase_C1A_C"/>
</dbReference>
<dbReference type="PANTHER" id="PTHR12411">
    <property type="entry name" value="CYSTEINE PROTEASE FAMILY C1-RELATED"/>
    <property type="match status" value="1"/>
</dbReference>
<dbReference type="InterPro" id="IPR038765">
    <property type="entry name" value="Papain-like_cys_pep_sf"/>
</dbReference>
<dbReference type="SMART" id="SM00645">
    <property type="entry name" value="Pept_C1"/>
    <property type="match status" value="1"/>
</dbReference>
<dbReference type="InterPro" id="IPR013128">
    <property type="entry name" value="Peptidase_C1A"/>
</dbReference>
<evidence type="ECO:0000256" key="1">
    <source>
        <dbReference type="ARBA" id="ARBA00008455"/>
    </source>
</evidence>
<organism evidence="4 5">
    <name type="scientific">Ancylostoma ceylanicum</name>
    <dbReference type="NCBI Taxonomy" id="53326"/>
    <lineage>
        <taxon>Eukaryota</taxon>
        <taxon>Metazoa</taxon>
        <taxon>Ecdysozoa</taxon>
        <taxon>Nematoda</taxon>
        <taxon>Chromadorea</taxon>
        <taxon>Rhabditida</taxon>
        <taxon>Rhabditina</taxon>
        <taxon>Rhabditomorpha</taxon>
        <taxon>Strongyloidea</taxon>
        <taxon>Ancylostomatidae</taxon>
        <taxon>Ancylostomatinae</taxon>
        <taxon>Ancylostoma</taxon>
    </lineage>
</organism>
<dbReference type="EMBL" id="JARK01001490">
    <property type="protein sequence ID" value="EYB96063.1"/>
    <property type="molecule type" value="Genomic_DNA"/>
</dbReference>
<dbReference type="AlphaFoldDB" id="A0A016SZD6"/>
<dbReference type="InterPro" id="IPR025660">
    <property type="entry name" value="Pept_his_AS"/>
</dbReference>
<dbReference type="SUPFAM" id="SSF54001">
    <property type="entry name" value="Cysteine proteinases"/>
    <property type="match status" value="1"/>
</dbReference>
<sequence length="481" mass="54698">MWILFVLVVTAFAAKPTTIEEFLARPKTEPAQPLTGQALVDYVNEQQSFFQAEYNQQAEELAKFRLMEPEFLVKPKKEEVLSDVYGDEPPESLQLLKKILASGIHARLLRHAAPPALSYVLRHGSVDAQASTPATIGKIANRSALFVTSQLAVCQTKSTSSSKFMLGSFVSGSYVGSTVCAVERQDKVEGEDTLGMPPYQNRQRNSCLFGFNRIGSSEDQESIRQNTAAKCLISGLAKVSQSCMMLVSWAMRDEIIIKTLRCRGGWMKRAYDWMESTGVVTGGHFRQRGVCRPYAFYPCGHHEDQKYYGPCPQGSWPTPRCRKTCQRGYNKSYADDKYFATKSYYLPKDEKKIRQEIYKNGPVVAGFDVYTDFLHYKKGIYVHTSGYKSGAHAVKVIGWGRENGTDYWLIANSWNSDWGDNGMYFSISSLYSNFKPPRVIAFRLLPHTSWKEPLWYRRIDGWRTHESIKCSITTYFIRARK</sequence>
<keyword evidence="2" id="KW-0732">Signal</keyword>
<accession>A0A016SZD6</accession>
<comment type="similarity">
    <text evidence="1">Belongs to the peptidase C1 family.</text>
</comment>
<gene>
    <name evidence="4" type="primary">Acey_s0154.g3018</name>
    <name evidence="4" type="ORF">Y032_0154g3018</name>
</gene>
<feature type="chain" id="PRO_5018736497" description="Peptidase C1A papain C-terminal domain-containing protein" evidence="2">
    <location>
        <begin position="20"/>
        <end position="481"/>
    </location>
</feature>
<feature type="signal peptide" evidence="2">
    <location>
        <begin position="1"/>
        <end position="19"/>
    </location>
</feature>
<feature type="domain" description="Peptidase C1A papain C-terminal" evidence="3">
    <location>
        <begin position="115"/>
        <end position="435"/>
    </location>
</feature>
<evidence type="ECO:0000313" key="4">
    <source>
        <dbReference type="EMBL" id="EYB96063.1"/>
    </source>
</evidence>
<reference evidence="5" key="1">
    <citation type="journal article" date="2015" name="Nat. Genet.">
        <title>The genome and transcriptome of the zoonotic hookworm Ancylostoma ceylanicum identify infection-specific gene families.</title>
        <authorList>
            <person name="Schwarz E.M."/>
            <person name="Hu Y."/>
            <person name="Antoshechkin I."/>
            <person name="Miller M.M."/>
            <person name="Sternberg P.W."/>
            <person name="Aroian R.V."/>
        </authorList>
    </citation>
    <scope>NUCLEOTIDE SEQUENCE</scope>
    <source>
        <strain evidence="5">HY135</strain>
    </source>
</reference>
<dbReference type="GO" id="GO:0006508">
    <property type="term" value="P:proteolysis"/>
    <property type="evidence" value="ECO:0007669"/>
    <property type="project" value="InterPro"/>
</dbReference>
<dbReference type="OrthoDB" id="10058785at2759"/>
<dbReference type="PROSITE" id="PS00639">
    <property type="entry name" value="THIOL_PROTEASE_HIS"/>
    <property type="match status" value="1"/>
</dbReference>
<dbReference type="Proteomes" id="UP000024635">
    <property type="component" value="Unassembled WGS sequence"/>
</dbReference>
<comment type="caution">
    <text evidence="4">The sequence shown here is derived from an EMBL/GenBank/DDBJ whole genome shotgun (WGS) entry which is preliminary data.</text>
</comment>
<dbReference type="STRING" id="53326.A0A016SZD6"/>
<proteinExistence type="inferred from homology"/>
<evidence type="ECO:0000313" key="5">
    <source>
        <dbReference type="Proteomes" id="UP000024635"/>
    </source>
</evidence>
<dbReference type="Pfam" id="PF00112">
    <property type="entry name" value="Peptidase_C1"/>
    <property type="match status" value="1"/>
</dbReference>
<name>A0A016SZD6_9BILA</name>
<dbReference type="GO" id="GO:0008234">
    <property type="term" value="F:cysteine-type peptidase activity"/>
    <property type="evidence" value="ECO:0007669"/>
    <property type="project" value="InterPro"/>
</dbReference>
<keyword evidence="5" id="KW-1185">Reference proteome</keyword>
<evidence type="ECO:0000256" key="2">
    <source>
        <dbReference type="SAM" id="SignalP"/>
    </source>
</evidence>
<dbReference type="Gene3D" id="3.90.70.10">
    <property type="entry name" value="Cysteine proteinases"/>
    <property type="match status" value="1"/>
</dbReference>
<evidence type="ECO:0000259" key="3">
    <source>
        <dbReference type="SMART" id="SM00645"/>
    </source>
</evidence>
<protein>
    <recommendedName>
        <fullName evidence="3">Peptidase C1A papain C-terminal domain-containing protein</fullName>
    </recommendedName>
</protein>